<feature type="domain" description="KOW" evidence="7">
    <location>
        <begin position="6"/>
        <end position="33"/>
    </location>
</feature>
<evidence type="ECO:0000256" key="1">
    <source>
        <dbReference type="ARBA" id="ARBA00010618"/>
    </source>
</evidence>
<dbReference type="GO" id="GO:0019843">
    <property type="term" value="F:rRNA binding"/>
    <property type="evidence" value="ECO:0007669"/>
    <property type="project" value="UniProtKB-UniRule"/>
</dbReference>
<dbReference type="HAMAP" id="MF_01326_B">
    <property type="entry name" value="Ribosomal_uL24_B"/>
    <property type="match status" value="1"/>
</dbReference>
<keyword evidence="9" id="KW-1185">Reference proteome</keyword>
<dbReference type="PANTHER" id="PTHR12903">
    <property type="entry name" value="MITOCHONDRIAL RIBOSOMAL PROTEIN L24"/>
    <property type="match status" value="1"/>
</dbReference>
<dbReference type="InterPro" id="IPR005825">
    <property type="entry name" value="Ribosomal_uL24_CS"/>
</dbReference>
<dbReference type="GO" id="GO:1990904">
    <property type="term" value="C:ribonucleoprotein complex"/>
    <property type="evidence" value="ECO:0007669"/>
    <property type="project" value="UniProtKB-KW"/>
</dbReference>
<dbReference type="InterPro" id="IPR041988">
    <property type="entry name" value="Ribosomal_uL24_KOW"/>
</dbReference>
<keyword evidence="5" id="KW-0699">rRNA-binding</keyword>
<gene>
    <name evidence="5" type="primary">rplX</name>
    <name evidence="8" type="ORF">G5B42_03255</name>
</gene>
<protein>
    <recommendedName>
        <fullName evidence="4 5">Large ribosomal subunit protein uL24</fullName>
    </recommendedName>
</protein>
<accession>A0A8J6HR76</accession>
<comment type="similarity">
    <text evidence="1 5 6">Belongs to the universal ribosomal protein uL24 family.</text>
</comment>
<organism evidence="8 9">
    <name type="scientific">Capillibacterium thermochitinicola</name>
    <dbReference type="NCBI Taxonomy" id="2699427"/>
    <lineage>
        <taxon>Bacteria</taxon>
        <taxon>Bacillati</taxon>
        <taxon>Bacillota</taxon>
        <taxon>Capillibacterium</taxon>
    </lineage>
</organism>
<evidence type="ECO:0000256" key="5">
    <source>
        <dbReference type="HAMAP-Rule" id="MF_01326"/>
    </source>
</evidence>
<sequence>MVGKTHLRKGDEVVVLSGKDKGKRGKIQRVFRREGKVLVEGINLVKKHAKPTKDNPQGGVIDKPMPLSVSKVMLVCGGCGQPSRISRDRNPDGSLVRICKKCGHQIK</sequence>
<dbReference type="NCBIfam" id="TIGR01079">
    <property type="entry name" value="rplX_bact"/>
    <property type="match status" value="1"/>
</dbReference>
<dbReference type="Pfam" id="PF00467">
    <property type="entry name" value="KOW"/>
    <property type="match status" value="1"/>
</dbReference>
<dbReference type="EMBL" id="JAAKDE010000004">
    <property type="protein sequence ID" value="MBA2132561.1"/>
    <property type="molecule type" value="Genomic_DNA"/>
</dbReference>
<dbReference type="AlphaFoldDB" id="A0A8J6HR76"/>
<dbReference type="Pfam" id="PF17136">
    <property type="entry name" value="ribosomal_L24"/>
    <property type="match status" value="1"/>
</dbReference>
<evidence type="ECO:0000259" key="7">
    <source>
        <dbReference type="SMART" id="SM00739"/>
    </source>
</evidence>
<dbReference type="SMART" id="SM00739">
    <property type="entry name" value="KOW"/>
    <property type="match status" value="1"/>
</dbReference>
<dbReference type="GO" id="GO:0005840">
    <property type="term" value="C:ribosome"/>
    <property type="evidence" value="ECO:0007669"/>
    <property type="project" value="UniProtKB-KW"/>
</dbReference>
<evidence type="ECO:0000313" key="8">
    <source>
        <dbReference type="EMBL" id="MBA2132561.1"/>
    </source>
</evidence>
<dbReference type="PROSITE" id="PS01108">
    <property type="entry name" value="RIBOSOMAL_L24"/>
    <property type="match status" value="1"/>
</dbReference>
<comment type="function">
    <text evidence="5">One of two assembly initiator proteins, it binds directly to the 5'-end of the 23S rRNA, where it nucleates assembly of the 50S subunit.</text>
</comment>
<dbReference type="InterPro" id="IPR005824">
    <property type="entry name" value="KOW"/>
</dbReference>
<dbReference type="InterPro" id="IPR014722">
    <property type="entry name" value="Rib_uL2_dom2"/>
</dbReference>
<evidence type="ECO:0000256" key="4">
    <source>
        <dbReference type="ARBA" id="ARBA00035206"/>
    </source>
</evidence>
<dbReference type="Gene3D" id="2.30.30.30">
    <property type="match status" value="1"/>
</dbReference>
<dbReference type="GO" id="GO:0003735">
    <property type="term" value="F:structural constituent of ribosome"/>
    <property type="evidence" value="ECO:0007669"/>
    <property type="project" value="InterPro"/>
</dbReference>
<keyword evidence="5" id="KW-0694">RNA-binding</keyword>
<dbReference type="InterPro" id="IPR008991">
    <property type="entry name" value="Translation_prot_SH3-like_sf"/>
</dbReference>
<dbReference type="InterPro" id="IPR057264">
    <property type="entry name" value="Ribosomal_uL24_C"/>
</dbReference>
<keyword evidence="3 5" id="KW-0687">Ribonucleoprotein</keyword>
<comment type="function">
    <text evidence="5">One of the proteins that surrounds the polypeptide exit tunnel on the outside of the subunit.</text>
</comment>
<comment type="caution">
    <text evidence="8">The sequence shown here is derived from an EMBL/GenBank/DDBJ whole genome shotgun (WGS) entry which is preliminary data.</text>
</comment>
<proteinExistence type="inferred from homology"/>
<dbReference type="Proteomes" id="UP000657177">
    <property type="component" value="Unassembled WGS sequence"/>
</dbReference>
<evidence type="ECO:0000256" key="2">
    <source>
        <dbReference type="ARBA" id="ARBA00022980"/>
    </source>
</evidence>
<evidence type="ECO:0000313" key="9">
    <source>
        <dbReference type="Proteomes" id="UP000657177"/>
    </source>
</evidence>
<evidence type="ECO:0000256" key="3">
    <source>
        <dbReference type="ARBA" id="ARBA00023274"/>
    </source>
</evidence>
<name>A0A8J6HR76_9FIRM</name>
<dbReference type="RefSeq" id="WP_181339000.1">
    <property type="nucleotide sequence ID" value="NZ_JAAKDE010000004.1"/>
</dbReference>
<dbReference type="CDD" id="cd06089">
    <property type="entry name" value="KOW_RPL26"/>
    <property type="match status" value="1"/>
</dbReference>
<dbReference type="SUPFAM" id="SSF50104">
    <property type="entry name" value="Translation proteins SH3-like domain"/>
    <property type="match status" value="1"/>
</dbReference>
<reference evidence="8" key="1">
    <citation type="submission" date="2020-06" db="EMBL/GenBank/DDBJ databases">
        <title>Novel chitinolytic bacterium.</title>
        <authorList>
            <person name="Ungkulpasvich U."/>
            <person name="Kosugi A."/>
            <person name="Uke A."/>
        </authorList>
    </citation>
    <scope>NUCLEOTIDE SEQUENCE</scope>
    <source>
        <strain evidence="8">UUS1-1</strain>
    </source>
</reference>
<comment type="subunit">
    <text evidence="5">Part of the 50S ribosomal subunit.</text>
</comment>
<dbReference type="InterPro" id="IPR003256">
    <property type="entry name" value="Ribosomal_uL24"/>
</dbReference>
<evidence type="ECO:0000256" key="6">
    <source>
        <dbReference type="RuleBase" id="RU003477"/>
    </source>
</evidence>
<dbReference type="GO" id="GO:0006412">
    <property type="term" value="P:translation"/>
    <property type="evidence" value="ECO:0007669"/>
    <property type="project" value="UniProtKB-UniRule"/>
</dbReference>
<keyword evidence="2 5" id="KW-0689">Ribosomal protein</keyword>